<dbReference type="SUPFAM" id="SSF54523">
    <property type="entry name" value="Pili subunits"/>
    <property type="match status" value="1"/>
</dbReference>
<proteinExistence type="predicted"/>
<evidence type="ECO:0000256" key="3">
    <source>
        <dbReference type="ARBA" id="ARBA00022481"/>
    </source>
</evidence>
<dbReference type="EMBL" id="JACEIQ010000001">
    <property type="protein sequence ID" value="MBA4493269.1"/>
    <property type="molecule type" value="Genomic_DNA"/>
</dbReference>
<keyword evidence="6 10" id="KW-0472">Membrane</keyword>
<evidence type="ECO:0000256" key="6">
    <source>
        <dbReference type="ARBA" id="ARBA00023136"/>
    </source>
</evidence>
<evidence type="ECO:0000256" key="1">
    <source>
        <dbReference type="ARBA" id="ARBA00004167"/>
    </source>
</evidence>
<evidence type="ECO:0000256" key="4">
    <source>
        <dbReference type="ARBA" id="ARBA00022692"/>
    </source>
</evidence>
<dbReference type="RefSeq" id="WP_181750466.1">
    <property type="nucleotide sequence ID" value="NZ_JACEIQ010000001.1"/>
</dbReference>
<feature type="region of interest" description="Disordered" evidence="9">
    <location>
        <begin position="91"/>
        <end position="113"/>
    </location>
</feature>
<evidence type="ECO:0000313" key="12">
    <source>
        <dbReference type="Proteomes" id="UP000535491"/>
    </source>
</evidence>
<name>A0A7W1WNR3_9BACL</name>
<comment type="subcellular location">
    <subcellularLocation>
        <location evidence="2">Cell surface</location>
    </subcellularLocation>
    <subcellularLocation>
        <location evidence="1">Membrane</location>
        <topology evidence="1">Single-pass membrane protein</topology>
    </subcellularLocation>
</comment>
<evidence type="ECO:0000313" key="11">
    <source>
        <dbReference type="EMBL" id="MBA4493269.1"/>
    </source>
</evidence>
<keyword evidence="4 10" id="KW-0812">Transmembrane</keyword>
<evidence type="ECO:0000256" key="7">
    <source>
        <dbReference type="ARBA" id="ARBA00023287"/>
    </source>
</evidence>
<accession>A0A7W1WNR3</accession>
<evidence type="ECO:0000256" key="10">
    <source>
        <dbReference type="SAM" id="Phobius"/>
    </source>
</evidence>
<organism evidence="11 12">
    <name type="scientific">Paenactinomyces guangxiensis</name>
    <dbReference type="NCBI Taxonomy" id="1490290"/>
    <lineage>
        <taxon>Bacteria</taxon>
        <taxon>Bacillati</taxon>
        <taxon>Bacillota</taxon>
        <taxon>Bacilli</taxon>
        <taxon>Bacillales</taxon>
        <taxon>Thermoactinomycetaceae</taxon>
        <taxon>Paenactinomyces</taxon>
    </lineage>
</organism>
<dbReference type="Proteomes" id="UP000535491">
    <property type="component" value="Unassembled WGS sequence"/>
</dbReference>
<keyword evidence="8" id="KW-0175">Coiled coil</keyword>
<dbReference type="InterPro" id="IPR012902">
    <property type="entry name" value="N_methyl_site"/>
</dbReference>
<dbReference type="InterPro" id="IPR045584">
    <property type="entry name" value="Pilin-like"/>
</dbReference>
<dbReference type="Gene3D" id="3.30.700.10">
    <property type="entry name" value="Glycoprotein, Type 4 Pilin"/>
    <property type="match status" value="1"/>
</dbReference>
<keyword evidence="3" id="KW-0488">Methylation</keyword>
<feature type="transmembrane region" description="Helical" evidence="10">
    <location>
        <begin position="12"/>
        <end position="33"/>
    </location>
</feature>
<gene>
    <name evidence="11" type="ORF">H1191_02950</name>
</gene>
<dbReference type="PROSITE" id="PS00409">
    <property type="entry name" value="PROKAR_NTER_METHYL"/>
    <property type="match status" value="1"/>
</dbReference>
<keyword evidence="7" id="KW-0178">Competence</keyword>
<keyword evidence="5 10" id="KW-1133">Transmembrane helix</keyword>
<reference evidence="11 12" key="1">
    <citation type="submission" date="2020-07" db="EMBL/GenBank/DDBJ databases">
        <authorList>
            <person name="Feng H."/>
        </authorList>
    </citation>
    <scope>NUCLEOTIDE SEQUENCE [LARGE SCALE GENOMIC DNA]</scope>
    <source>
        <strain evidence="12">s-10</strain>
    </source>
</reference>
<keyword evidence="12" id="KW-1185">Reference proteome</keyword>
<dbReference type="PANTHER" id="PTHR30093">
    <property type="entry name" value="GENERAL SECRETION PATHWAY PROTEIN G"/>
    <property type="match status" value="1"/>
</dbReference>
<dbReference type="GO" id="GO:0030420">
    <property type="term" value="P:establishment of competence for transformation"/>
    <property type="evidence" value="ECO:0007669"/>
    <property type="project" value="UniProtKB-KW"/>
</dbReference>
<evidence type="ECO:0000256" key="9">
    <source>
        <dbReference type="SAM" id="MobiDB-lite"/>
    </source>
</evidence>
<dbReference type="Pfam" id="PF07963">
    <property type="entry name" value="N_methyl"/>
    <property type="match status" value="1"/>
</dbReference>
<dbReference type="PANTHER" id="PTHR30093:SF44">
    <property type="entry name" value="TYPE II SECRETION SYSTEM CORE PROTEIN G"/>
    <property type="match status" value="1"/>
</dbReference>
<dbReference type="GO" id="GO:0016020">
    <property type="term" value="C:membrane"/>
    <property type="evidence" value="ECO:0007669"/>
    <property type="project" value="UniProtKB-SubCell"/>
</dbReference>
<evidence type="ECO:0000256" key="2">
    <source>
        <dbReference type="ARBA" id="ARBA00004241"/>
    </source>
</evidence>
<protein>
    <submittedName>
        <fullName evidence="11">Prepilin-type N-terminal cleavage/methylation domain-containing protein</fullName>
    </submittedName>
</protein>
<dbReference type="NCBIfam" id="TIGR02532">
    <property type="entry name" value="IV_pilin_GFxxxE"/>
    <property type="match status" value="1"/>
</dbReference>
<evidence type="ECO:0000256" key="5">
    <source>
        <dbReference type="ARBA" id="ARBA00022989"/>
    </source>
</evidence>
<comment type="caution">
    <text evidence="11">The sequence shown here is derived from an EMBL/GenBank/DDBJ whole genome shotgun (WGS) entry which is preliminary data.</text>
</comment>
<dbReference type="GO" id="GO:0009986">
    <property type="term" value="C:cell surface"/>
    <property type="evidence" value="ECO:0007669"/>
    <property type="project" value="UniProtKB-SubCell"/>
</dbReference>
<sequence length="113" mass="12622">MNRYRQIQDERGFTLIEMLVVLFIIGLILAIAIPNLKEAGEKAREKADQANRNLISAQADNYYLEFGEYPASVAELVKRGYLRSVPKCPGGKGSYVINRSPGVSSEKRVSCKK</sequence>
<feature type="coiled-coil region" evidence="8">
    <location>
        <begin position="33"/>
        <end position="60"/>
    </location>
</feature>
<evidence type="ECO:0000256" key="8">
    <source>
        <dbReference type="SAM" id="Coils"/>
    </source>
</evidence>
<dbReference type="AlphaFoldDB" id="A0A7W1WNR3"/>